<dbReference type="Proteomes" id="UP001379533">
    <property type="component" value="Chromosome"/>
</dbReference>
<evidence type="ECO:0000256" key="3">
    <source>
        <dbReference type="RuleBase" id="RU000363"/>
    </source>
</evidence>
<dbReference type="PRINTS" id="PR00081">
    <property type="entry name" value="GDHRDH"/>
</dbReference>
<organism evidence="4 5">
    <name type="scientific">Pendulispora brunnea</name>
    <dbReference type="NCBI Taxonomy" id="2905690"/>
    <lineage>
        <taxon>Bacteria</taxon>
        <taxon>Pseudomonadati</taxon>
        <taxon>Myxococcota</taxon>
        <taxon>Myxococcia</taxon>
        <taxon>Myxococcales</taxon>
        <taxon>Sorangiineae</taxon>
        <taxon>Pendulisporaceae</taxon>
        <taxon>Pendulispora</taxon>
    </lineage>
</organism>
<dbReference type="SUPFAM" id="SSF51735">
    <property type="entry name" value="NAD(P)-binding Rossmann-fold domains"/>
    <property type="match status" value="1"/>
</dbReference>
<evidence type="ECO:0000256" key="2">
    <source>
        <dbReference type="ARBA" id="ARBA00023002"/>
    </source>
</evidence>
<dbReference type="PANTHER" id="PTHR43086">
    <property type="entry name" value="VERY-LONG-CHAIN 3-OXOOACYL-COA REDUCTASE"/>
    <property type="match status" value="1"/>
</dbReference>
<dbReference type="InterPro" id="IPR002347">
    <property type="entry name" value="SDR_fam"/>
</dbReference>
<dbReference type="PRINTS" id="PR00080">
    <property type="entry name" value="SDRFAMILY"/>
</dbReference>
<comment type="similarity">
    <text evidence="1 3">Belongs to the short-chain dehydrogenases/reductases (SDR) family.</text>
</comment>
<evidence type="ECO:0000313" key="4">
    <source>
        <dbReference type="EMBL" id="WXA96277.1"/>
    </source>
</evidence>
<proteinExistence type="inferred from homology"/>
<sequence length="268" mass="28081">MSTNAKGTALITGASSGIGAVYADRLARRGHDLLLVARNEVRLHAVADRVSRETGRSIGVLVADLANPGESGRVEHELRTNTDIAMLVNNAGVGATAPLLGSDIGAMSAMIDINVHALTRLTYAAVPNFVERGGGTIINVSSIVAISPEILNGVYGGSKAFVLAFSQSLKHELSDKGIRVHVVIPGATATDFWDIAGRPLAQLSEQIVMSAEALVDASLAGLDQGEFVTIPSLPNSADWDAFEAARQALRPNLSHSEPAARYGVARNR</sequence>
<dbReference type="Pfam" id="PF00106">
    <property type="entry name" value="adh_short"/>
    <property type="match status" value="1"/>
</dbReference>
<dbReference type="EMBL" id="CP089982">
    <property type="protein sequence ID" value="WXA96277.1"/>
    <property type="molecule type" value="Genomic_DNA"/>
</dbReference>
<keyword evidence="2" id="KW-0560">Oxidoreductase</keyword>
<gene>
    <name evidence="4" type="ORF">LZC95_05430</name>
</gene>
<keyword evidence="5" id="KW-1185">Reference proteome</keyword>
<dbReference type="RefSeq" id="WP_394846894.1">
    <property type="nucleotide sequence ID" value="NZ_CP089982.1"/>
</dbReference>
<dbReference type="Gene3D" id="3.40.50.720">
    <property type="entry name" value="NAD(P)-binding Rossmann-like Domain"/>
    <property type="match status" value="1"/>
</dbReference>
<evidence type="ECO:0000313" key="5">
    <source>
        <dbReference type="Proteomes" id="UP001379533"/>
    </source>
</evidence>
<protein>
    <submittedName>
        <fullName evidence="4">SDR family oxidoreductase</fullName>
    </submittedName>
</protein>
<reference evidence="4 5" key="1">
    <citation type="submission" date="2021-12" db="EMBL/GenBank/DDBJ databases">
        <title>Discovery of the Pendulisporaceae a myxobacterial family with distinct sporulation behavior and unique specialized metabolism.</title>
        <authorList>
            <person name="Garcia R."/>
            <person name="Popoff A."/>
            <person name="Bader C.D."/>
            <person name="Loehr J."/>
            <person name="Walesch S."/>
            <person name="Walt C."/>
            <person name="Boldt J."/>
            <person name="Bunk B."/>
            <person name="Haeckl F.J.F.P.J."/>
            <person name="Gunesch A.P."/>
            <person name="Birkelbach J."/>
            <person name="Nuebel U."/>
            <person name="Pietschmann T."/>
            <person name="Bach T."/>
            <person name="Mueller R."/>
        </authorList>
    </citation>
    <scope>NUCLEOTIDE SEQUENCE [LARGE SCALE GENOMIC DNA]</scope>
    <source>
        <strain evidence="4 5">MSr12523</strain>
    </source>
</reference>
<name>A0ABZ2KFJ9_9BACT</name>
<dbReference type="PIRSF" id="PIRSF000126">
    <property type="entry name" value="11-beta-HSD1"/>
    <property type="match status" value="1"/>
</dbReference>
<accession>A0ABZ2KFJ9</accession>
<dbReference type="PANTHER" id="PTHR43086:SF3">
    <property type="entry name" value="NADP-DEPENDENT 3-HYDROXY ACID DEHYDROGENASE YDFG"/>
    <property type="match status" value="1"/>
</dbReference>
<evidence type="ECO:0000256" key="1">
    <source>
        <dbReference type="ARBA" id="ARBA00006484"/>
    </source>
</evidence>
<dbReference type="InterPro" id="IPR036291">
    <property type="entry name" value="NAD(P)-bd_dom_sf"/>
</dbReference>